<name>A0A2S4UD78_9BASI</name>
<protein>
    <submittedName>
        <fullName evidence="2">Uncharacterized protein</fullName>
    </submittedName>
</protein>
<dbReference type="Proteomes" id="UP000239156">
    <property type="component" value="Unassembled WGS sequence"/>
</dbReference>
<proteinExistence type="predicted"/>
<evidence type="ECO:0000313" key="3">
    <source>
        <dbReference type="Proteomes" id="UP000239156"/>
    </source>
</evidence>
<reference evidence="2" key="1">
    <citation type="submission" date="2017-12" db="EMBL/GenBank/DDBJ databases">
        <title>Gene loss provides genomic basis for host adaptation in cereal stripe rust fungi.</title>
        <authorList>
            <person name="Xia C."/>
        </authorList>
    </citation>
    <scope>NUCLEOTIDE SEQUENCE [LARGE SCALE GENOMIC DNA]</scope>
    <source>
        <strain evidence="2">93-210</strain>
    </source>
</reference>
<dbReference type="EMBL" id="PKSL01000354">
    <property type="protein sequence ID" value="POV95248.1"/>
    <property type="molecule type" value="Genomic_DNA"/>
</dbReference>
<evidence type="ECO:0000256" key="1">
    <source>
        <dbReference type="SAM" id="MobiDB-lite"/>
    </source>
</evidence>
<feature type="compositionally biased region" description="Polar residues" evidence="1">
    <location>
        <begin position="26"/>
        <end position="42"/>
    </location>
</feature>
<keyword evidence="3" id="KW-1185">Reference proteome</keyword>
<organism evidence="2 3">
    <name type="scientific">Puccinia striiformis</name>
    <dbReference type="NCBI Taxonomy" id="27350"/>
    <lineage>
        <taxon>Eukaryota</taxon>
        <taxon>Fungi</taxon>
        <taxon>Dikarya</taxon>
        <taxon>Basidiomycota</taxon>
        <taxon>Pucciniomycotina</taxon>
        <taxon>Pucciniomycetes</taxon>
        <taxon>Pucciniales</taxon>
        <taxon>Pucciniaceae</taxon>
        <taxon>Puccinia</taxon>
    </lineage>
</organism>
<evidence type="ECO:0000313" key="2">
    <source>
        <dbReference type="EMBL" id="POV95248.1"/>
    </source>
</evidence>
<accession>A0A2S4UD78</accession>
<dbReference type="VEuPathDB" id="FungiDB:PSTT_16354"/>
<gene>
    <name evidence="2" type="ORF">PSTT_16354</name>
</gene>
<comment type="caution">
    <text evidence="2">The sequence shown here is derived from an EMBL/GenBank/DDBJ whole genome shotgun (WGS) entry which is preliminary data.</text>
</comment>
<dbReference type="AlphaFoldDB" id="A0A2S4UD78"/>
<feature type="region of interest" description="Disordered" evidence="1">
    <location>
        <begin position="21"/>
        <end position="44"/>
    </location>
</feature>
<sequence>MAVTYPEAIIRAANAARRLLTRPIRPSQSSTMTDSPGNTTPNVPHLPDDSYRAWFCLVIKAQHAALIQNEHDRRTAWEAAEANTTRITRLEELVLALAVKSEEPPRRNRLDDGELDLQKFRTSDGPKFSGPPMMVKPFVKWANALQIFFTTKSVVRTPLGRVGSP</sequence>